<evidence type="ECO:0000313" key="2">
    <source>
        <dbReference type="EMBL" id="NHQ75834.1"/>
    </source>
</evidence>
<evidence type="ECO:0000259" key="1">
    <source>
        <dbReference type="SMART" id="SM00849"/>
    </source>
</evidence>
<dbReference type="Proteomes" id="UP000639775">
    <property type="component" value="Unassembled WGS sequence"/>
</dbReference>
<dbReference type="CDD" id="cd16278">
    <property type="entry name" value="metallo-hydrolase-like_MBL-fold"/>
    <property type="match status" value="1"/>
</dbReference>
<dbReference type="SMART" id="SM00849">
    <property type="entry name" value="Lactamase_B"/>
    <property type="match status" value="1"/>
</dbReference>
<comment type="caution">
    <text evidence="2">The sequence shown here is derived from an EMBL/GenBank/DDBJ whole genome shotgun (WGS) entry which is preliminary data.</text>
</comment>
<dbReference type="AlphaFoldDB" id="A0A967BEM7"/>
<dbReference type="SUPFAM" id="SSF56281">
    <property type="entry name" value="Metallo-hydrolase/oxidoreductase"/>
    <property type="match status" value="1"/>
</dbReference>
<dbReference type="PANTHER" id="PTHR23131">
    <property type="entry name" value="ENDORIBONUCLEASE LACTB2"/>
    <property type="match status" value="1"/>
</dbReference>
<reference evidence="2" key="1">
    <citation type="submission" date="2020-03" db="EMBL/GenBank/DDBJ databases">
        <title>Roseovarius gahaiensis sp. nov., isolated from Gahai Saline Lake, China.</title>
        <authorList>
            <person name="Sun X."/>
        </authorList>
    </citation>
    <scope>NUCLEOTIDE SEQUENCE</scope>
    <source>
        <strain evidence="2">GH877</strain>
    </source>
</reference>
<feature type="domain" description="Metallo-beta-lactamase" evidence="1">
    <location>
        <begin position="36"/>
        <end position="216"/>
    </location>
</feature>
<dbReference type="EMBL" id="JAAORB010000050">
    <property type="protein sequence ID" value="NHQ75834.1"/>
    <property type="molecule type" value="Genomic_DNA"/>
</dbReference>
<protein>
    <submittedName>
        <fullName evidence="2">MBL fold metallo-hydrolase</fullName>
    </submittedName>
</protein>
<dbReference type="InterPro" id="IPR001279">
    <property type="entry name" value="Metallo-B-lactamas"/>
</dbReference>
<organism evidence="2 3">
    <name type="scientific">Roseovarius gahaiensis</name>
    <dbReference type="NCBI Taxonomy" id="2716691"/>
    <lineage>
        <taxon>Bacteria</taxon>
        <taxon>Pseudomonadati</taxon>
        <taxon>Pseudomonadota</taxon>
        <taxon>Alphaproteobacteria</taxon>
        <taxon>Rhodobacterales</taxon>
        <taxon>Roseobacteraceae</taxon>
        <taxon>Roseovarius</taxon>
    </lineage>
</organism>
<dbReference type="Gene3D" id="1.10.10.10">
    <property type="entry name" value="Winged helix-like DNA-binding domain superfamily/Winged helix DNA-binding domain"/>
    <property type="match status" value="1"/>
</dbReference>
<dbReference type="Pfam" id="PF00753">
    <property type="entry name" value="Lactamase_B"/>
    <property type="match status" value="1"/>
</dbReference>
<dbReference type="InterPro" id="IPR036866">
    <property type="entry name" value="RibonucZ/Hydroxyglut_hydro"/>
</dbReference>
<dbReference type="PANTHER" id="PTHR23131:SF0">
    <property type="entry name" value="ENDORIBONUCLEASE LACTB2"/>
    <property type="match status" value="1"/>
</dbReference>
<gene>
    <name evidence="2" type="ORF">HAT86_15395</name>
</gene>
<dbReference type="RefSeq" id="WP_167199881.1">
    <property type="nucleotide sequence ID" value="NZ_JAAORB010000050.1"/>
</dbReference>
<dbReference type="Gene3D" id="3.60.15.10">
    <property type="entry name" value="Ribonuclease Z/Hydroxyacylglutathione hydrolase-like"/>
    <property type="match status" value="1"/>
</dbReference>
<name>A0A967BEM7_9RHOB</name>
<accession>A0A967BEM7</accession>
<proteinExistence type="predicted"/>
<evidence type="ECO:0000313" key="3">
    <source>
        <dbReference type="Proteomes" id="UP000639775"/>
    </source>
</evidence>
<dbReference type="InterPro" id="IPR036388">
    <property type="entry name" value="WH-like_DNA-bd_sf"/>
</dbReference>
<dbReference type="InterPro" id="IPR050662">
    <property type="entry name" value="Sec-metab_biosynth-thioest"/>
</dbReference>
<dbReference type="InterPro" id="IPR041516">
    <property type="entry name" value="LACTB2_WH"/>
</dbReference>
<dbReference type="Pfam" id="PF17778">
    <property type="entry name" value="WHD_BLACT"/>
    <property type="match status" value="1"/>
</dbReference>
<sequence length="310" mass="33099">MTPDNSFHPRPGQPEPVGQDIRRILAPNPSPMTFRGTNTYMLGQRGLAVIDPGPDDSTHLQAILDAVGPGQRITHILVTHAHLDHSPLATRLSVATGAPVMAYGPASAGRSAVMQNLANAGLRDGGEGIDHAFSPDHALADGQEIVGDGWRITAHWTPGHLGNHMCFATGNAVFTGDLVMGWASSLVSPPDGDLTDFMASCERLRQIPARVFHSGHGSPIDAPQARLDWLISHRQSREAAILAHLRNGPCDAASLAQAIYTETPPALLPAATRNMLAHLIDLMGKNQVSPLETLSPNSRFRLQAKAQKEV</sequence>
<keyword evidence="3" id="KW-1185">Reference proteome</keyword>